<sequence>MNSPAFQVTTGSTFPLGATVTNNGVNFAVISEDASQLYLCLFDNDGNEQEPLPFIDKHKGIWHMEVLGLKEGQHYGLRAKGEFKPEQQFVFNELKLLIDPYAKDLSEKLVWHEDQAAITKEGQPHSVDSAYCVPKSIVRTVQANANRPARVKVAATSRALYELHVKGFSQNLAIENELKGTYLGVVSGAGIDHLKSLNITTIQLMPCFSFMTERHLQQLTLNNYWGYNPVSFFAPEPSYAKKDAVIEFQLMVDGLREAGFEVILDVVYNHTAESELDQSSVCFRGLDNARYYRHQDGQYLNYTGCGNCIDTYQPASVRLICDSMRYWVDVMGVDGFRFDLGVDLGRTDHEFTPKAPLLQAILQDPVLTQTCLVMEPWDIGPNGYQVGQFPKGFLECNDKYRDTIRRFWRGDVGLVPEFSTCIMGSRDLFHKGHKSALNSVNYITYHDGYTMKDLVSYHQRHNLANMEENRDGHGDNISQNFGVEGETDDTKIQQQRLNQQLCFMATLLLSQGTPHILGGDELSHTQKGNNNAYCQDNDITWQNWQESEARSALNHAISTLMALRKAYPILAEIHLDDDPLYQHAPSDHIEWLNEQSKTMTTDDWADNSRHYIALALAPTDRSTRFWLVFYSSDTPLSVPFPMESATMDALYQTPGLSITDNSLHCAYRGVFIGKMQSCLNESTCR</sequence>
<dbReference type="InterPro" id="IPR013783">
    <property type="entry name" value="Ig-like_fold"/>
</dbReference>
<gene>
    <name evidence="5" type="primary">glgX</name>
    <name evidence="5" type="ORF">M3I01_006520</name>
</gene>
<accession>A0ABT5WE15</accession>
<proteinExistence type="inferred from homology"/>
<dbReference type="InterPro" id="IPR014756">
    <property type="entry name" value="Ig_E-set"/>
</dbReference>
<evidence type="ECO:0000313" key="6">
    <source>
        <dbReference type="Proteomes" id="UP001139522"/>
    </source>
</evidence>
<keyword evidence="3" id="KW-0326">Glycosidase</keyword>
<dbReference type="InterPro" id="IPR006047">
    <property type="entry name" value="GH13_cat_dom"/>
</dbReference>
<dbReference type="RefSeq" id="WP_255894931.1">
    <property type="nucleotide sequence ID" value="NZ_JAMZEG020000002.1"/>
</dbReference>
<comment type="similarity">
    <text evidence="1">Belongs to the glycosyl hydrolase 13 family.</text>
</comment>
<evidence type="ECO:0000259" key="4">
    <source>
        <dbReference type="SMART" id="SM00642"/>
    </source>
</evidence>
<keyword evidence="6" id="KW-1185">Reference proteome</keyword>
<evidence type="ECO:0000256" key="1">
    <source>
        <dbReference type="ARBA" id="ARBA00008061"/>
    </source>
</evidence>
<dbReference type="Pfam" id="PF00128">
    <property type="entry name" value="Alpha-amylase"/>
    <property type="match status" value="1"/>
</dbReference>
<dbReference type="SUPFAM" id="SSF51445">
    <property type="entry name" value="(Trans)glycosidases"/>
    <property type="match status" value="1"/>
</dbReference>
<dbReference type="CDD" id="cd11326">
    <property type="entry name" value="AmyAc_Glg_debranch"/>
    <property type="match status" value="1"/>
</dbReference>
<dbReference type="NCBIfam" id="TIGR02100">
    <property type="entry name" value="glgX_debranch"/>
    <property type="match status" value="1"/>
</dbReference>
<name>A0ABT5WE15_9GAMM</name>
<dbReference type="SUPFAM" id="SSF81296">
    <property type="entry name" value="E set domains"/>
    <property type="match status" value="1"/>
</dbReference>
<dbReference type="InterPro" id="IPR017853">
    <property type="entry name" value="GH"/>
</dbReference>
<organism evidence="5 6">
    <name type="scientific">Marinomonas maritima</name>
    <dbReference type="NCBI Taxonomy" id="2940935"/>
    <lineage>
        <taxon>Bacteria</taxon>
        <taxon>Pseudomonadati</taxon>
        <taxon>Pseudomonadota</taxon>
        <taxon>Gammaproteobacteria</taxon>
        <taxon>Oceanospirillales</taxon>
        <taxon>Oceanospirillaceae</taxon>
        <taxon>Marinomonas</taxon>
    </lineage>
</organism>
<evidence type="ECO:0000256" key="2">
    <source>
        <dbReference type="ARBA" id="ARBA00022801"/>
    </source>
</evidence>
<dbReference type="InterPro" id="IPR044505">
    <property type="entry name" value="GlgX_Isoamylase_N_E_set"/>
</dbReference>
<dbReference type="SMART" id="SM00642">
    <property type="entry name" value="Aamy"/>
    <property type="match status" value="1"/>
</dbReference>
<dbReference type="Proteomes" id="UP001139522">
    <property type="component" value="Unassembled WGS sequence"/>
</dbReference>
<evidence type="ECO:0000313" key="5">
    <source>
        <dbReference type="EMBL" id="MDE8602579.1"/>
    </source>
</evidence>
<dbReference type="PANTHER" id="PTHR43002">
    <property type="entry name" value="GLYCOGEN DEBRANCHING ENZYME"/>
    <property type="match status" value="1"/>
</dbReference>
<dbReference type="EMBL" id="JAMZEG020000002">
    <property type="protein sequence ID" value="MDE8602579.1"/>
    <property type="molecule type" value="Genomic_DNA"/>
</dbReference>
<dbReference type="Gene3D" id="2.60.40.10">
    <property type="entry name" value="Immunoglobulins"/>
    <property type="match status" value="1"/>
</dbReference>
<comment type="caution">
    <text evidence="5">The sequence shown here is derived from an EMBL/GenBank/DDBJ whole genome shotgun (WGS) entry which is preliminary data.</text>
</comment>
<dbReference type="Pfam" id="PF02922">
    <property type="entry name" value="CBM_48"/>
    <property type="match status" value="1"/>
</dbReference>
<dbReference type="InterPro" id="IPR004193">
    <property type="entry name" value="Glyco_hydro_13_N"/>
</dbReference>
<dbReference type="InterPro" id="IPR011837">
    <property type="entry name" value="Glycogen_debranch_GlgX"/>
</dbReference>
<feature type="domain" description="Glycosyl hydrolase family 13 catalytic" evidence="4">
    <location>
        <begin position="162"/>
        <end position="564"/>
    </location>
</feature>
<evidence type="ECO:0000256" key="3">
    <source>
        <dbReference type="ARBA" id="ARBA00023295"/>
    </source>
</evidence>
<dbReference type="CDD" id="cd02856">
    <property type="entry name" value="E_set_GDE_Isoamylase_N"/>
    <property type="match status" value="1"/>
</dbReference>
<protein>
    <submittedName>
        <fullName evidence="5">Glycogen debranching protein GlgX</fullName>
    </submittedName>
</protein>
<reference evidence="5" key="1">
    <citation type="submission" date="2023-01" db="EMBL/GenBank/DDBJ databases">
        <title>Psychroserpens sp. MSW6 and Marinomonas sp. RSW2, isolated from seawater.</title>
        <authorList>
            <person name="Kristyanto S."/>
            <person name="Jung J."/>
            <person name="Kim J.M."/>
            <person name="Jeon C.O."/>
        </authorList>
    </citation>
    <scope>NUCLEOTIDE SEQUENCE</scope>
    <source>
        <strain evidence="5">RSW2</strain>
    </source>
</reference>
<dbReference type="Gene3D" id="3.20.20.80">
    <property type="entry name" value="Glycosidases"/>
    <property type="match status" value="1"/>
</dbReference>
<keyword evidence="2" id="KW-0378">Hydrolase</keyword>